<dbReference type="Pfam" id="PF00128">
    <property type="entry name" value="Alpha-amylase"/>
    <property type="match status" value="1"/>
</dbReference>
<evidence type="ECO:0000313" key="7">
    <source>
        <dbReference type="Proteomes" id="UP000215086"/>
    </source>
</evidence>
<gene>
    <name evidence="6" type="ORF">THTE_1477</name>
</gene>
<evidence type="ECO:0000256" key="2">
    <source>
        <dbReference type="ARBA" id="ARBA00022801"/>
    </source>
</evidence>
<dbReference type="Pfam" id="PF02922">
    <property type="entry name" value="CBM_48"/>
    <property type="match status" value="1"/>
</dbReference>
<dbReference type="PANTHER" id="PTHR43002">
    <property type="entry name" value="GLYCOGEN DEBRANCHING ENZYME"/>
    <property type="match status" value="1"/>
</dbReference>
<dbReference type="Gene3D" id="3.20.20.80">
    <property type="entry name" value="Glycosidases"/>
    <property type="match status" value="1"/>
</dbReference>
<name>A0A286RDP2_9BACT</name>
<dbReference type="NCBIfam" id="TIGR02100">
    <property type="entry name" value="glgX_debranch"/>
    <property type="match status" value="1"/>
</dbReference>
<dbReference type="CDD" id="cd11326">
    <property type="entry name" value="AmyAc_Glg_debranch"/>
    <property type="match status" value="1"/>
</dbReference>
<dbReference type="EMBL" id="CP018477">
    <property type="protein sequence ID" value="ASV74079.1"/>
    <property type="molecule type" value="Genomic_DNA"/>
</dbReference>
<dbReference type="InterPro" id="IPR013783">
    <property type="entry name" value="Ig-like_fold"/>
</dbReference>
<dbReference type="FunFam" id="3.20.20.80:FF:000054">
    <property type="entry name" value="Glycogen debranching enzyme"/>
    <property type="match status" value="1"/>
</dbReference>
<keyword evidence="3" id="KW-0809">Transit peptide</keyword>
<protein>
    <submittedName>
        <fullName evidence="6">Glycogen debranching enzyme</fullName>
    </submittedName>
</protein>
<keyword evidence="4" id="KW-0326">Glycosidase</keyword>
<sequence length="728" mass="82874">MATDLQQWFTGNVDVVVGRPTQPFSMLARPTTLHLAHTLPYGAILREDGVQFVIFSRSATGMRILLYRNVEDPDPYEIISLNPHDHRWGDVWTIFVPGLKAGQLYHIQADGPWAPEIGHRFDSKARLIDPYAKALAGDFLPPTDGIIRPPKCVVIDDEFDWQGTRPIRRELSETIIYEMHVKGFTRSRTSGVQFPGTYLGVIEKIPYLKSLGVTAVELMPVHEFPILDIYGQKPARPNYWGYDPLAFFAPHRGYAVSKEPGAQVREFKEMVRELHKAGIEVILDVVFNHTAEGNENGPILSFKGLENRVYYMLDNGGSRYKNYTGCGNTLNGNHPIVREMIFHCLRYWVHNYHIDGFRFDLASILSRDRAGNLVPNPPVVEAIAEDPLLADTKIIAEAWDAAGAYQVGTFATLCWPDTFDHCRWAEWNGRYRDDVRRFWRGDPGMVPAFATRLAGSSDLYQPGGRYPYHSINFITSHDGFTLNDLVSYNHKHNEANGEDNRDGENNNYSYNYGVEGPTWHKGIDLIRMRQIKNMLATLFLSQGVPMMLFGDECRRTQRGNNNAYCQDNSISWFNWKLVHRYRELWRFVQALIAFRKQEPTVRRKDFLTGLPVRPGGLPDVSWFNPMGGPVDWANAGRSLVCLLAAFPEREDPNRPNHHILMMFHAAPEPARFVIPAAARGLAWRLFIDTSRMSPNDIYPNLDGPPPPVDWSLTLPGRTLVCYVAPDVF</sequence>
<keyword evidence="7" id="KW-1185">Reference proteome</keyword>
<dbReference type="SUPFAM" id="SSF81296">
    <property type="entry name" value="E set domains"/>
    <property type="match status" value="1"/>
</dbReference>
<comment type="similarity">
    <text evidence="1">Belongs to the glycosyl hydrolase 13 family.</text>
</comment>
<keyword evidence="2" id="KW-0378">Hydrolase</keyword>
<dbReference type="KEGG" id="ttf:THTE_1477"/>
<dbReference type="OrthoDB" id="226102at2"/>
<dbReference type="CDD" id="cd02856">
    <property type="entry name" value="E_set_GDE_Isoamylase_N"/>
    <property type="match status" value="1"/>
</dbReference>
<dbReference type="InterPro" id="IPR044505">
    <property type="entry name" value="GlgX_Isoamylase_N_E_set"/>
</dbReference>
<dbReference type="Proteomes" id="UP000215086">
    <property type="component" value="Chromosome"/>
</dbReference>
<proteinExistence type="inferred from homology"/>
<dbReference type="Gene3D" id="2.60.40.1180">
    <property type="entry name" value="Golgi alpha-mannosidase II"/>
    <property type="match status" value="1"/>
</dbReference>
<dbReference type="InterPro" id="IPR014756">
    <property type="entry name" value="Ig_E-set"/>
</dbReference>
<dbReference type="SUPFAM" id="SSF51011">
    <property type="entry name" value="Glycosyl hydrolase domain"/>
    <property type="match status" value="1"/>
</dbReference>
<dbReference type="AlphaFoldDB" id="A0A286RDP2"/>
<dbReference type="GO" id="GO:0004135">
    <property type="term" value="F:amylo-alpha-1,6-glucosidase activity"/>
    <property type="evidence" value="ECO:0007669"/>
    <property type="project" value="InterPro"/>
</dbReference>
<dbReference type="InterPro" id="IPR013780">
    <property type="entry name" value="Glyco_hydro_b"/>
</dbReference>
<organism evidence="6 7">
    <name type="scientific">Thermogutta terrifontis</name>
    <dbReference type="NCBI Taxonomy" id="1331910"/>
    <lineage>
        <taxon>Bacteria</taxon>
        <taxon>Pseudomonadati</taxon>
        <taxon>Planctomycetota</taxon>
        <taxon>Planctomycetia</taxon>
        <taxon>Pirellulales</taxon>
        <taxon>Thermoguttaceae</taxon>
        <taxon>Thermogutta</taxon>
    </lineage>
</organism>
<evidence type="ECO:0000256" key="3">
    <source>
        <dbReference type="ARBA" id="ARBA00022946"/>
    </source>
</evidence>
<dbReference type="SMART" id="SM00642">
    <property type="entry name" value="Aamy"/>
    <property type="match status" value="1"/>
</dbReference>
<dbReference type="InterPro" id="IPR017853">
    <property type="entry name" value="GH"/>
</dbReference>
<feature type="domain" description="Glycosyl hydrolase family 13 catalytic" evidence="5">
    <location>
        <begin position="178"/>
        <end position="595"/>
    </location>
</feature>
<evidence type="ECO:0000259" key="5">
    <source>
        <dbReference type="SMART" id="SM00642"/>
    </source>
</evidence>
<dbReference type="GO" id="GO:0005980">
    <property type="term" value="P:glycogen catabolic process"/>
    <property type="evidence" value="ECO:0007669"/>
    <property type="project" value="InterPro"/>
</dbReference>
<dbReference type="InterPro" id="IPR004193">
    <property type="entry name" value="Glyco_hydro_13_N"/>
</dbReference>
<dbReference type="Gene3D" id="2.60.40.10">
    <property type="entry name" value="Immunoglobulins"/>
    <property type="match status" value="1"/>
</dbReference>
<dbReference type="SUPFAM" id="SSF51445">
    <property type="entry name" value="(Trans)glycosidases"/>
    <property type="match status" value="1"/>
</dbReference>
<accession>A0A286RDP2</accession>
<reference evidence="6 7" key="1">
    <citation type="journal article" name="Front. Microbiol.">
        <title>Sugar Metabolism of the First Thermophilic Planctomycete Thermogutta terrifontis: Comparative Genomic and Transcriptomic Approaches.</title>
        <authorList>
            <person name="Elcheninov A.G."/>
            <person name="Menzel P."/>
            <person name="Gudbergsdottir S.R."/>
            <person name="Slesarev A.I."/>
            <person name="Kadnikov V.V."/>
            <person name="Krogh A."/>
            <person name="Bonch-Osmolovskaya E.A."/>
            <person name="Peng X."/>
            <person name="Kublanov I.V."/>
        </authorList>
    </citation>
    <scope>NUCLEOTIDE SEQUENCE [LARGE SCALE GENOMIC DNA]</scope>
    <source>
        <strain evidence="6 7">R1</strain>
    </source>
</reference>
<dbReference type="InterPro" id="IPR006047">
    <property type="entry name" value="GH13_cat_dom"/>
</dbReference>
<evidence type="ECO:0000256" key="4">
    <source>
        <dbReference type="ARBA" id="ARBA00023295"/>
    </source>
</evidence>
<evidence type="ECO:0000256" key="1">
    <source>
        <dbReference type="ARBA" id="ARBA00008061"/>
    </source>
</evidence>
<dbReference type="InterPro" id="IPR011837">
    <property type="entry name" value="Glycogen_debranch_GlgX"/>
</dbReference>
<evidence type="ECO:0000313" key="6">
    <source>
        <dbReference type="EMBL" id="ASV74079.1"/>
    </source>
</evidence>